<dbReference type="EMBL" id="GBXM01042820">
    <property type="protein sequence ID" value="JAH65757.1"/>
    <property type="molecule type" value="Transcribed_RNA"/>
</dbReference>
<proteinExistence type="predicted"/>
<dbReference type="AlphaFoldDB" id="A0A0E9UJ33"/>
<organism evidence="1">
    <name type="scientific">Anguilla anguilla</name>
    <name type="common">European freshwater eel</name>
    <name type="synonym">Muraena anguilla</name>
    <dbReference type="NCBI Taxonomy" id="7936"/>
    <lineage>
        <taxon>Eukaryota</taxon>
        <taxon>Metazoa</taxon>
        <taxon>Chordata</taxon>
        <taxon>Craniata</taxon>
        <taxon>Vertebrata</taxon>
        <taxon>Euteleostomi</taxon>
        <taxon>Actinopterygii</taxon>
        <taxon>Neopterygii</taxon>
        <taxon>Teleostei</taxon>
        <taxon>Anguilliformes</taxon>
        <taxon>Anguillidae</taxon>
        <taxon>Anguilla</taxon>
    </lineage>
</organism>
<name>A0A0E9UJ33_ANGAN</name>
<sequence>MTDSRWWYMDTNCGGGLLLGCGWDGNGSLKTTLRLWNETARQNGFSFRSEEEKKTKLTARQTCNKTNPTPFIRQWQ</sequence>
<protein>
    <submittedName>
        <fullName evidence="1">Uncharacterized protein</fullName>
    </submittedName>
</protein>
<reference evidence="1" key="1">
    <citation type="submission" date="2014-11" db="EMBL/GenBank/DDBJ databases">
        <authorList>
            <person name="Amaro Gonzalez C."/>
        </authorList>
    </citation>
    <scope>NUCLEOTIDE SEQUENCE</scope>
</reference>
<evidence type="ECO:0000313" key="1">
    <source>
        <dbReference type="EMBL" id="JAH65757.1"/>
    </source>
</evidence>
<dbReference type="PROSITE" id="PS51257">
    <property type="entry name" value="PROKAR_LIPOPROTEIN"/>
    <property type="match status" value="1"/>
</dbReference>
<accession>A0A0E9UJ33</accession>
<reference evidence="1" key="2">
    <citation type="journal article" date="2015" name="Fish Shellfish Immunol.">
        <title>Early steps in the European eel (Anguilla anguilla)-Vibrio vulnificus interaction in the gills: Role of the RtxA13 toxin.</title>
        <authorList>
            <person name="Callol A."/>
            <person name="Pajuelo D."/>
            <person name="Ebbesson L."/>
            <person name="Teles M."/>
            <person name="MacKenzie S."/>
            <person name="Amaro C."/>
        </authorList>
    </citation>
    <scope>NUCLEOTIDE SEQUENCE</scope>
</reference>